<sequence length="354" mass="38006">MSAQTPNLAAVLKAPGEKMTVEERKIPSPGPNQVVIRNHAIAMNPIDWKRQAWNVLIPTYPVVLGSDVSGEIAKVGANVTLLKPGDRVLGYAFSFLTQNDDEAAFQTYTVVESHRVTKIPDSISFNAAATLPQGVGAAALTLFDVLALPLPTGPRFSDASIAADSAASKNALLIWGASSSVGFQTVQMARKIGITVFAAAGEKHHGILKSLGVAGIVDYKSKTAAEEILKLAQDAGKQITYVLDAITTAETVETVREVLSKGQRTRKFAYLMFWPEGVEPIQGVWAEHVPGEDMGDRRDDLARWLFKEALPAWLEDGSIQMLPQQVVEGGLGGVQNALDILQKGVSLQKVVVEI</sequence>
<dbReference type="SMART" id="SM00829">
    <property type="entry name" value="PKS_ER"/>
    <property type="match status" value="1"/>
</dbReference>
<evidence type="ECO:0000256" key="3">
    <source>
        <dbReference type="ARBA" id="ARBA00023002"/>
    </source>
</evidence>
<evidence type="ECO:0000313" key="6">
    <source>
        <dbReference type="Proteomes" id="UP001152607"/>
    </source>
</evidence>
<reference evidence="5" key="1">
    <citation type="submission" date="2023-01" db="EMBL/GenBank/DDBJ databases">
        <authorList>
            <person name="Van Ghelder C."/>
            <person name="Rancurel C."/>
        </authorList>
    </citation>
    <scope>NUCLEOTIDE SEQUENCE</scope>
    <source>
        <strain evidence="5">CNCM I-4278</strain>
    </source>
</reference>
<comment type="subunit">
    <text evidence="2">Monomer.</text>
</comment>
<gene>
    <name evidence="5" type="ORF">PDIGIT_LOCUS5006</name>
</gene>
<name>A0A9W4U957_9PLEO</name>
<dbReference type="Pfam" id="PF00107">
    <property type="entry name" value="ADH_zinc_N"/>
    <property type="match status" value="1"/>
</dbReference>
<comment type="similarity">
    <text evidence="1">Belongs to the zinc-containing alcohol dehydrogenase family.</text>
</comment>
<dbReference type="Proteomes" id="UP001152607">
    <property type="component" value="Unassembled WGS sequence"/>
</dbReference>
<dbReference type="SUPFAM" id="SSF50129">
    <property type="entry name" value="GroES-like"/>
    <property type="match status" value="1"/>
</dbReference>
<dbReference type="InterPro" id="IPR047122">
    <property type="entry name" value="Trans-enoyl_RdTase-like"/>
</dbReference>
<dbReference type="EMBL" id="CAOQHR010000003">
    <property type="protein sequence ID" value="CAI6331977.1"/>
    <property type="molecule type" value="Genomic_DNA"/>
</dbReference>
<keyword evidence="6" id="KW-1185">Reference proteome</keyword>
<dbReference type="InterPro" id="IPR020843">
    <property type="entry name" value="ER"/>
</dbReference>
<dbReference type="AlphaFoldDB" id="A0A9W4U957"/>
<dbReference type="InterPro" id="IPR011032">
    <property type="entry name" value="GroES-like_sf"/>
</dbReference>
<dbReference type="InterPro" id="IPR013149">
    <property type="entry name" value="ADH-like_C"/>
</dbReference>
<dbReference type="Gene3D" id="3.40.50.720">
    <property type="entry name" value="NAD(P)-binding Rossmann-like Domain"/>
    <property type="match status" value="1"/>
</dbReference>
<evidence type="ECO:0000256" key="1">
    <source>
        <dbReference type="ARBA" id="ARBA00008072"/>
    </source>
</evidence>
<accession>A0A9W4U957</accession>
<dbReference type="CDD" id="cd08249">
    <property type="entry name" value="enoyl_reductase_like"/>
    <property type="match status" value="1"/>
</dbReference>
<dbReference type="Pfam" id="PF08240">
    <property type="entry name" value="ADH_N"/>
    <property type="match status" value="1"/>
</dbReference>
<evidence type="ECO:0000259" key="4">
    <source>
        <dbReference type="SMART" id="SM00829"/>
    </source>
</evidence>
<protein>
    <recommendedName>
        <fullName evidence="4">Enoyl reductase (ER) domain-containing protein</fullName>
    </recommendedName>
</protein>
<dbReference type="Gene3D" id="3.90.180.10">
    <property type="entry name" value="Medium-chain alcohol dehydrogenases, catalytic domain"/>
    <property type="match status" value="1"/>
</dbReference>
<evidence type="ECO:0000313" key="5">
    <source>
        <dbReference type="EMBL" id="CAI6331977.1"/>
    </source>
</evidence>
<dbReference type="InterPro" id="IPR036291">
    <property type="entry name" value="NAD(P)-bd_dom_sf"/>
</dbReference>
<dbReference type="SUPFAM" id="SSF51735">
    <property type="entry name" value="NAD(P)-binding Rossmann-fold domains"/>
    <property type="match status" value="1"/>
</dbReference>
<dbReference type="OrthoDB" id="10257049at2759"/>
<dbReference type="PANTHER" id="PTHR45348">
    <property type="entry name" value="HYPOTHETICAL OXIDOREDUCTASE (EUROFUNG)"/>
    <property type="match status" value="1"/>
</dbReference>
<proteinExistence type="inferred from homology"/>
<comment type="caution">
    <text evidence="5">The sequence shown here is derived from an EMBL/GenBank/DDBJ whole genome shotgun (WGS) entry which is preliminary data.</text>
</comment>
<evidence type="ECO:0000256" key="2">
    <source>
        <dbReference type="ARBA" id="ARBA00011245"/>
    </source>
</evidence>
<organism evidence="5 6">
    <name type="scientific">Periconia digitata</name>
    <dbReference type="NCBI Taxonomy" id="1303443"/>
    <lineage>
        <taxon>Eukaryota</taxon>
        <taxon>Fungi</taxon>
        <taxon>Dikarya</taxon>
        <taxon>Ascomycota</taxon>
        <taxon>Pezizomycotina</taxon>
        <taxon>Dothideomycetes</taxon>
        <taxon>Pleosporomycetidae</taxon>
        <taxon>Pleosporales</taxon>
        <taxon>Massarineae</taxon>
        <taxon>Periconiaceae</taxon>
        <taxon>Periconia</taxon>
    </lineage>
</organism>
<dbReference type="PANTHER" id="PTHR45348:SF2">
    <property type="entry name" value="ZINC-TYPE ALCOHOL DEHYDROGENASE-LIKE PROTEIN C2E1P3.01"/>
    <property type="match status" value="1"/>
</dbReference>
<feature type="domain" description="Enoyl reductase (ER)" evidence="4">
    <location>
        <begin position="16"/>
        <end position="352"/>
    </location>
</feature>
<keyword evidence="3" id="KW-0560">Oxidoreductase</keyword>
<dbReference type="GO" id="GO:0016651">
    <property type="term" value="F:oxidoreductase activity, acting on NAD(P)H"/>
    <property type="evidence" value="ECO:0007669"/>
    <property type="project" value="InterPro"/>
</dbReference>
<dbReference type="InterPro" id="IPR013154">
    <property type="entry name" value="ADH-like_N"/>
</dbReference>